<dbReference type="Pfam" id="PF13517">
    <property type="entry name" value="FG-GAP_3"/>
    <property type="match status" value="1"/>
</dbReference>
<dbReference type="InterPro" id="IPR015943">
    <property type="entry name" value="WD40/YVTN_repeat-like_dom_sf"/>
</dbReference>
<dbReference type="Proteomes" id="UP000309215">
    <property type="component" value="Unassembled WGS sequence"/>
</dbReference>
<gene>
    <name evidence="3" type="ORF">E8A74_24445</name>
</gene>
<dbReference type="AlphaFoldDB" id="A0A4U1J8L7"/>
<dbReference type="InterPro" id="IPR011047">
    <property type="entry name" value="Quinoprotein_ADH-like_sf"/>
</dbReference>
<keyword evidence="4" id="KW-1185">Reference proteome</keyword>
<feature type="signal peptide" evidence="2">
    <location>
        <begin position="1"/>
        <end position="27"/>
    </location>
</feature>
<sequence>MRGSSRAALLGALVVLAGGLSPGLAHADTWTVARHDAARTGASGGAVPVVEPVVTWRAYMGGRPTGRVARFGLGNPSQFVAAVGGRFVAKHGVSQATLWKSDILGVGVVEAFADLDGDGKSEVVVRTETRAHVLDGATGQVLWSSPLGEFRSPASVRVTDLDGNGLPDVYIDECSSCATPGTMTAGAFSFAGGFGAASALWMRPANASPPPSHSGTDTILDLDDDGLPEVVLTSPAEIVIVRGKDGQTVTTLVLPGGAQDKPFSQAYVLAAEIDGLPGKELVVVQPYGQVAAKVGPPGFTVFKIDPQTKAGTLLFERKTAGYDAEMVTLADVAKDLDGDGVDELVFSHRASPASPFTTEILKGAAGTTAAVLPGARFEGAADLGASAGAELVVATAAGLSVHHFDGNALATLAGPIPDVRAHSMPDPARSQRGPLDRRLGVLPRPGQTAALLVGRPKSELPYASLENPHTFRDIQAFTFDAAGPKKIGEHTPLIGDVTGVFGADFSTRPYPQVAVGTTAGTIVVLGQTLQGTNGIVVWGGQATGSLVGGGMQPSSGAVGGPLVGSDDLGPFVVLPGSPLGLYVGDARAASLIVPPLPRFIQPGMQAASIVDLDTLGMAVVGVEGSALVARRSQNGASLGAVDLGPGAPHGTPLPLRVQGASAPRVGIDWRIEGVQIVQSAVDFASKTLVWQGAPLPFGGFFGSSVGDLDGDGTDAWYSMNDGLNARDAATGLVKTTPGNSMWYSLPMLASFQGGPGPELLLQAGASSPRLLQADLGTAWQSESSEQVNGMAGARVVCGNAARFVTPAVLSPTLRAFDGATGALLGARALAGGSVYPTVDAAIAAGKRPGVLSNATSVASLGPGGPAILAGSTDGHLYALDACTLDLRWSKFLGGSVAEPVVGDTDGDGADEILVGVADGYIHHIDVPGCLSPSWIAFGETDDGPSEAPHVVKLGEAVKVAFAPVAEAKSYTYALVGPDEQPLWSPAHKSSSGTSVSIDLTGMLAARPYRVAVRAIGPNGVSPEVFSRPVVIADGTPPTLDADAKAESTAVHVAFEATDDLALDHWLVRMHEAGAAEDEALVAGEGLLVGPAGKAELSVTPPASLFGKNVVVRISVLDSAGNPAVASVNASVDDEGHVTHVDPPVILPADPNAGAPPSGPTTFGGCGASGRTPDASALVVALALGLGGLFRRARRSSNEPC</sequence>
<evidence type="ECO:0000313" key="4">
    <source>
        <dbReference type="Proteomes" id="UP000309215"/>
    </source>
</evidence>
<dbReference type="SUPFAM" id="SSF69318">
    <property type="entry name" value="Integrin alpha N-terminal domain"/>
    <property type="match status" value="2"/>
</dbReference>
<protein>
    <submittedName>
        <fullName evidence="3">VCBS repeat-containing protein</fullName>
    </submittedName>
</protein>
<dbReference type="InterPro" id="IPR028994">
    <property type="entry name" value="Integrin_alpha_N"/>
</dbReference>
<feature type="chain" id="PRO_5020489103" evidence="2">
    <location>
        <begin position="28"/>
        <end position="1200"/>
    </location>
</feature>
<evidence type="ECO:0000313" key="3">
    <source>
        <dbReference type="EMBL" id="TKD04002.1"/>
    </source>
</evidence>
<reference evidence="3 4" key="1">
    <citation type="submission" date="2019-04" db="EMBL/GenBank/DDBJ databases">
        <authorList>
            <person name="Li Y."/>
            <person name="Wang J."/>
        </authorList>
    </citation>
    <scope>NUCLEOTIDE SEQUENCE [LARGE SCALE GENOMIC DNA]</scope>
    <source>
        <strain evidence="3 4">DSM 14668</strain>
    </source>
</reference>
<evidence type="ECO:0000256" key="2">
    <source>
        <dbReference type="SAM" id="SignalP"/>
    </source>
</evidence>
<organism evidence="3 4">
    <name type="scientific">Polyangium fumosum</name>
    <dbReference type="NCBI Taxonomy" id="889272"/>
    <lineage>
        <taxon>Bacteria</taxon>
        <taxon>Pseudomonadati</taxon>
        <taxon>Myxococcota</taxon>
        <taxon>Polyangia</taxon>
        <taxon>Polyangiales</taxon>
        <taxon>Polyangiaceae</taxon>
        <taxon>Polyangium</taxon>
    </lineage>
</organism>
<accession>A0A4U1J8L7</accession>
<dbReference type="RefSeq" id="WP_136931477.1">
    <property type="nucleotide sequence ID" value="NZ_SSMQ01000026.1"/>
</dbReference>
<keyword evidence="1 2" id="KW-0732">Signal</keyword>
<dbReference type="EMBL" id="SSMQ01000026">
    <property type="protein sequence ID" value="TKD04002.1"/>
    <property type="molecule type" value="Genomic_DNA"/>
</dbReference>
<dbReference type="Gene3D" id="2.130.10.130">
    <property type="entry name" value="Integrin alpha, N-terminal"/>
    <property type="match status" value="1"/>
</dbReference>
<dbReference type="SUPFAM" id="SSF50998">
    <property type="entry name" value="Quinoprotein alcohol dehydrogenase-like"/>
    <property type="match status" value="1"/>
</dbReference>
<evidence type="ECO:0000256" key="1">
    <source>
        <dbReference type="ARBA" id="ARBA00022729"/>
    </source>
</evidence>
<proteinExistence type="predicted"/>
<dbReference type="Gene3D" id="2.130.10.10">
    <property type="entry name" value="YVTN repeat-like/Quinoprotein amine dehydrogenase"/>
    <property type="match status" value="1"/>
</dbReference>
<dbReference type="OrthoDB" id="5477289at2"/>
<name>A0A4U1J8L7_9BACT</name>
<comment type="caution">
    <text evidence="3">The sequence shown here is derived from an EMBL/GenBank/DDBJ whole genome shotgun (WGS) entry which is preliminary data.</text>
</comment>
<dbReference type="InterPro" id="IPR013517">
    <property type="entry name" value="FG-GAP"/>
</dbReference>